<comment type="similarity">
    <text evidence="2">Belongs to the TonB family.</text>
</comment>
<evidence type="ECO:0000256" key="5">
    <source>
        <dbReference type="ARBA" id="ARBA00022519"/>
    </source>
</evidence>
<keyword evidence="13" id="KW-1185">Reference proteome</keyword>
<dbReference type="RefSeq" id="WP_250430963.1">
    <property type="nucleotide sequence ID" value="NZ_JALPRR010000003.1"/>
</dbReference>
<dbReference type="SUPFAM" id="SSF74653">
    <property type="entry name" value="TolA/TonB C-terminal domain"/>
    <property type="match status" value="1"/>
</dbReference>
<reference evidence="13" key="1">
    <citation type="journal article" date="2019" name="Int. J. Syst. Evol. Microbiol.">
        <title>The Global Catalogue of Microorganisms (GCM) 10K type strain sequencing project: providing services to taxonomists for standard genome sequencing and annotation.</title>
        <authorList>
            <consortium name="The Broad Institute Genomics Platform"/>
            <consortium name="The Broad Institute Genome Sequencing Center for Infectious Disease"/>
            <person name="Wu L."/>
            <person name="Ma J."/>
        </authorList>
    </citation>
    <scope>NUCLEOTIDE SEQUENCE [LARGE SCALE GENOMIC DNA]</scope>
    <source>
        <strain evidence="13">CGMCC 4.1782</strain>
    </source>
</reference>
<dbReference type="Gene3D" id="3.30.1150.10">
    <property type="match status" value="1"/>
</dbReference>
<evidence type="ECO:0000256" key="7">
    <source>
        <dbReference type="ARBA" id="ARBA00022927"/>
    </source>
</evidence>
<keyword evidence="9 10" id="KW-0472">Membrane</keyword>
<dbReference type="InterPro" id="IPR037682">
    <property type="entry name" value="TonB_C"/>
</dbReference>
<dbReference type="Gene3D" id="2.60.40.1120">
    <property type="entry name" value="Carboxypeptidase-like, regulatory domain"/>
    <property type="match status" value="1"/>
</dbReference>
<protein>
    <submittedName>
        <fullName evidence="12">TonB family protein</fullName>
    </submittedName>
</protein>
<dbReference type="Proteomes" id="UP001597374">
    <property type="component" value="Unassembled WGS sequence"/>
</dbReference>
<keyword evidence="4" id="KW-1003">Cell membrane</keyword>
<dbReference type="PANTHER" id="PTHR33446">
    <property type="entry name" value="PROTEIN TONB-RELATED"/>
    <property type="match status" value="1"/>
</dbReference>
<keyword evidence="5" id="KW-0997">Cell inner membrane</keyword>
<dbReference type="NCBIfam" id="TIGR01352">
    <property type="entry name" value="tonB_Cterm"/>
    <property type="match status" value="1"/>
</dbReference>
<sequence>MSQDNLHILWDREDHPSTELLRQYQEDALPDALSHQLERHLLDCDLCTDVLEGLVVSDAGKTRSALRHINQHIAARTRKKKRKPLPLYLTDWRVAAALFLVLCSTLLVFYYNYKEIRQQEQSIASDSDRVIQESMDLAEAPAVSAPESMADAVPDTVRQTIVTTTPHTTRRKKLPFVPPQIRVQEQEEIVSDAEHPESEAEIILPETPAVAQSAPVTEAAGSIAFQDRNALVPESSSVAKALEGRAAGIKLKSANSVAMKQVQGQVLSSDGRPLPGVAVTIKGTSTGVATDAQGNFTLNLPIEKATLAFSYIGFEREEKTISTGTQHLTVNLQENTSSLSEVVVTGNGKRTAPTQPPVVVAAKLAVSAKAYRKYLEENIRYTSASEKGRVVVQATVSPTGTLQNLQVIKSLCPSCDEEALRLVSQGPSWEPAISNGKKVEQQVKIVVRFNPNSKK</sequence>
<evidence type="ECO:0000256" key="4">
    <source>
        <dbReference type="ARBA" id="ARBA00022475"/>
    </source>
</evidence>
<dbReference type="Pfam" id="PF03544">
    <property type="entry name" value="TonB_C"/>
    <property type="match status" value="1"/>
</dbReference>
<feature type="domain" description="TonB C-terminal" evidence="11">
    <location>
        <begin position="386"/>
        <end position="450"/>
    </location>
</feature>
<keyword evidence="3" id="KW-0813">Transport</keyword>
<evidence type="ECO:0000256" key="3">
    <source>
        <dbReference type="ARBA" id="ARBA00022448"/>
    </source>
</evidence>
<proteinExistence type="inferred from homology"/>
<evidence type="ECO:0000256" key="10">
    <source>
        <dbReference type="SAM" id="Phobius"/>
    </source>
</evidence>
<evidence type="ECO:0000256" key="2">
    <source>
        <dbReference type="ARBA" id="ARBA00006555"/>
    </source>
</evidence>
<dbReference type="Pfam" id="PF13715">
    <property type="entry name" value="CarbopepD_reg_2"/>
    <property type="match status" value="1"/>
</dbReference>
<evidence type="ECO:0000256" key="1">
    <source>
        <dbReference type="ARBA" id="ARBA00004383"/>
    </source>
</evidence>
<dbReference type="SUPFAM" id="SSF49464">
    <property type="entry name" value="Carboxypeptidase regulatory domain-like"/>
    <property type="match status" value="1"/>
</dbReference>
<dbReference type="InterPro" id="IPR006260">
    <property type="entry name" value="TonB/TolA_C"/>
</dbReference>
<name>A0ABW5CZG5_9BACT</name>
<dbReference type="InterPro" id="IPR008969">
    <property type="entry name" value="CarboxyPept-like_regulatory"/>
</dbReference>
<keyword evidence="7" id="KW-0653">Protein transport</keyword>
<feature type="transmembrane region" description="Helical" evidence="10">
    <location>
        <begin position="85"/>
        <end position="111"/>
    </location>
</feature>
<evidence type="ECO:0000256" key="8">
    <source>
        <dbReference type="ARBA" id="ARBA00022989"/>
    </source>
</evidence>
<dbReference type="PANTHER" id="PTHR33446:SF2">
    <property type="entry name" value="PROTEIN TONB"/>
    <property type="match status" value="1"/>
</dbReference>
<keyword evidence="8 10" id="KW-1133">Transmembrane helix</keyword>
<evidence type="ECO:0000256" key="6">
    <source>
        <dbReference type="ARBA" id="ARBA00022692"/>
    </source>
</evidence>
<accession>A0ABW5CZG5</accession>
<evidence type="ECO:0000313" key="12">
    <source>
        <dbReference type="EMBL" id="MFD2247806.1"/>
    </source>
</evidence>
<keyword evidence="6 10" id="KW-0812">Transmembrane</keyword>
<comment type="caution">
    <text evidence="12">The sequence shown here is derived from an EMBL/GenBank/DDBJ whole genome shotgun (WGS) entry which is preliminary data.</text>
</comment>
<evidence type="ECO:0000313" key="13">
    <source>
        <dbReference type="Proteomes" id="UP001597374"/>
    </source>
</evidence>
<gene>
    <name evidence="12" type="ORF">ACFSKP_16185</name>
</gene>
<comment type="subcellular location">
    <subcellularLocation>
        <location evidence="1">Cell inner membrane</location>
        <topology evidence="1">Single-pass membrane protein</topology>
        <orientation evidence="1">Periplasmic side</orientation>
    </subcellularLocation>
</comment>
<organism evidence="12 13">
    <name type="scientific">Pontibacter ruber</name>
    <dbReference type="NCBI Taxonomy" id="1343895"/>
    <lineage>
        <taxon>Bacteria</taxon>
        <taxon>Pseudomonadati</taxon>
        <taxon>Bacteroidota</taxon>
        <taxon>Cytophagia</taxon>
        <taxon>Cytophagales</taxon>
        <taxon>Hymenobacteraceae</taxon>
        <taxon>Pontibacter</taxon>
    </lineage>
</organism>
<dbReference type="EMBL" id="JBHUIM010000002">
    <property type="protein sequence ID" value="MFD2247806.1"/>
    <property type="molecule type" value="Genomic_DNA"/>
</dbReference>
<evidence type="ECO:0000256" key="9">
    <source>
        <dbReference type="ARBA" id="ARBA00023136"/>
    </source>
</evidence>
<evidence type="ECO:0000259" key="11">
    <source>
        <dbReference type="Pfam" id="PF03544"/>
    </source>
</evidence>
<dbReference type="InterPro" id="IPR051045">
    <property type="entry name" value="TonB-dependent_transducer"/>
</dbReference>